<feature type="domain" description="Thioredoxin" evidence="11">
    <location>
        <begin position="3"/>
        <end position="176"/>
    </location>
</feature>
<dbReference type="PIRSF" id="PIRSF000239">
    <property type="entry name" value="AHPC"/>
    <property type="match status" value="1"/>
</dbReference>
<feature type="active site" description="Cysteine sulfenic acid (-SOH) intermediate; for peroxidase activity" evidence="10">
    <location>
        <position position="50"/>
    </location>
</feature>
<name>A0A939JD21_9BACT</name>
<gene>
    <name evidence="12" type="ORF">J0X19_13385</name>
</gene>
<sequence length="211" mass="23430">MAVLVGKRAPSFKTTAIVNGEFEADFSLDRYLGKKHVLFYFYPADFAFVCPTEILAFQEHLPEFEARNVAVVACSTDTRYAHMAWLQTPREKGGIEGVTYPLVADASKTIAANYDVLGGRYDYNEAGEMVFVGSPVAYRGLFLIDKDGIVRHQVVNDGHLGRNVDEALRMVDALQHYETSGEACPVNWRPGKEAITNTKEGLAKFFGARHS</sequence>
<dbReference type="Proteomes" id="UP000664144">
    <property type="component" value="Unassembled WGS sequence"/>
</dbReference>
<dbReference type="AlphaFoldDB" id="A0A939JD21"/>
<dbReference type="GO" id="GO:0045454">
    <property type="term" value="P:cell redox homeostasis"/>
    <property type="evidence" value="ECO:0007669"/>
    <property type="project" value="TreeGrafter"/>
</dbReference>
<comment type="function">
    <text evidence="9">Thiol-specific peroxidase that catalyzes the reduction of hydrogen peroxide and organic hydroperoxides to water and alcohols, respectively. Plays a role in cell protection against oxidative stress by detoxifying peroxides.</text>
</comment>
<dbReference type="EMBL" id="JAFLQZ010000008">
    <property type="protein sequence ID" value="MBO0358945.1"/>
    <property type="molecule type" value="Genomic_DNA"/>
</dbReference>
<dbReference type="PANTHER" id="PTHR10681">
    <property type="entry name" value="THIOREDOXIN PEROXIDASE"/>
    <property type="match status" value="1"/>
</dbReference>
<dbReference type="Gene3D" id="3.40.30.10">
    <property type="entry name" value="Glutaredoxin"/>
    <property type="match status" value="1"/>
</dbReference>
<dbReference type="RefSeq" id="WP_206984875.1">
    <property type="nucleotide sequence ID" value="NZ_JAFLQZ010000008.1"/>
</dbReference>
<evidence type="ECO:0000256" key="10">
    <source>
        <dbReference type="PIRSR" id="PIRSR000239-1"/>
    </source>
</evidence>
<dbReference type="GO" id="GO:0005829">
    <property type="term" value="C:cytosol"/>
    <property type="evidence" value="ECO:0007669"/>
    <property type="project" value="TreeGrafter"/>
</dbReference>
<dbReference type="PANTHER" id="PTHR10681:SF128">
    <property type="entry name" value="THIOREDOXIN-DEPENDENT PEROXIDE REDUCTASE, MITOCHONDRIAL"/>
    <property type="match status" value="1"/>
</dbReference>
<dbReference type="InterPro" id="IPR019479">
    <property type="entry name" value="Peroxiredoxin_C"/>
</dbReference>
<dbReference type="CDD" id="cd03015">
    <property type="entry name" value="PRX_Typ2cys"/>
    <property type="match status" value="1"/>
</dbReference>
<evidence type="ECO:0000256" key="9">
    <source>
        <dbReference type="ARBA" id="ARBA00037420"/>
    </source>
</evidence>
<dbReference type="GO" id="GO:0042744">
    <property type="term" value="P:hydrogen peroxide catabolic process"/>
    <property type="evidence" value="ECO:0007669"/>
    <property type="project" value="TreeGrafter"/>
</dbReference>
<accession>A0A939JD21</accession>
<dbReference type="FunFam" id="3.40.30.10:FF:000002">
    <property type="entry name" value="Alkyl hydroperoxide reductase C"/>
    <property type="match status" value="1"/>
</dbReference>
<evidence type="ECO:0000256" key="4">
    <source>
        <dbReference type="ARBA" id="ARBA00022559"/>
    </source>
</evidence>
<evidence type="ECO:0000256" key="2">
    <source>
        <dbReference type="ARBA" id="ARBA00009796"/>
    </source>
</evidence>
<comment type="caution">
    <text evidence="12">The sequence shown here is derived from an EMBL/GenBank/DDBJ whole genome shotgun (WGS) entry which is preliminary data.</text>
</comment>
<evidence type="ECO:0000313" key="12">
    <source>
        <dbReference type="EMBL" id="MBO0358945.1"/>
    </source>
</evidence>
<dbReference type="InterPro" id="IPR036249">
    <property type="entry name" value="Thioredoxin-like_sf"/>
</dbReference>
<dbReference type="Pfam" id="PF10417">
    <property type="entry name" value="1-cysPrx_C"/>
    <property type="match status" value="1"/>
</dbReference>
<evidence type="ECO:0000256" key="7">
    <source>
        <dbReference type="ARBA" id="ARBA00023284"/>
    </source>
</evidence>
<dbReference type="GO" id="GO:0033554">
    <property type="term" value="P:cellular response to stress"/>
    <property type="evidence" value="ECO:0007669"/>
    <property type="project" value="TreeGrafter"/>
</dbReference>
<evidence type="ECO:0000313" key="13">
    <source>
        <dbReference type="Proteomes" id="UP000664144"/>
    </source>
</evidence>
<evidence type="ECO:0000256" key="1">
    <source>
        <dbReference type="ARBA" id="ARBA00004496"/>
    </source>
</evidence>
<keyword evidence="5" id="KW-0560">Oxidoreductase</keyword>
<evidence type="ECO:0000256" key="3">
    <source>
        <dbReference type="ARBA" id="ARBA00022490"/>
    </source>
</evidence>
<evidence type="ECO:0000256" key="6">
    <source>
        <dbReference type="ARBA" id="ARBA00023157"/>
    </source>
</evidence>
<keyword evidence="4" id="KW-0575">Peroxidase</keyword>
<protein>
    <recommendedName>
        <fullName evidence="8">Thioredoxin peroxidase</fullName>
    </recommendedName>
</protein>
<dbReference type="InterPro" id="IPR013766">
    <property type="entry name" value="Thioredoxin_domain"/>
</dbReference>
<evidence type="ECO:0000256" key="8">
    <source>
        <dbReference type="ARBA" id="ARBA00032824"/>
    </source>
</evidence>
<organism evidence="12 13">
    <name type="scientific">Hymenobacter telluris</name>
    <dbReference type="NCBI Taxonomy" id="2816474"/>
    <lineage>
        <taxon>Bacteria</taxon>
        <taxon>Pseudomonadati</taxon>
        <taxon>Bacteroidota</taxon>
        <taxon>Cytophagia</taxon>
        <taxon>Cytophagales</taxon>
        <taxon>Hymenobacteraceae</taxon>
        <taxon>Hymenobacter</taxon>
    </lineage>
</organism>
<proteinExistence type="inferred from homology"/>
<dbReference type="InterPro" id="IPR000866">
    <property type="entry name" value="AhpC/TSA"/>
</dbReference>
<dbReference type="Pfam" id="PF00578">
    <property type="entry name" value="AhpC-TSA"/>
    <property type="match status" value="1"/>
</dbReference>
<keyword evidence="3" id="KW-0963">Cytoplasm</keyword>
<comment type="subcellular location">
    <subcellularLocation>
        <location evidence="1">Cytoplasm</location>
    </subcellularLocation>
</comment>
<keyword evidence="13" id="KW-1185">Reference proteome</keyword>
<dbReference type="PROSITE" id="PS51352">
    <property type="entry name" value="THIOREDOXIN_2"/>
    <property type="match status" value="1"/>
</dbReference>
<dbReference type="InterPro" id="IPR024706">
    <property type="entry name" value="Peroxiredoxin_AhpC-typ"/>
</dbReference>
<dbReference type="GO" id="GO:0006979">
    <property type="term" value="P:response to oxidative stress"/>
    <property type="evidence" value="ECO:0007669"/>
    <property type="project" value="TreeGrafter"/>
</dbReference>
<comment type="similarity">
    <text evidence="2">Belongs to the peroxiredoxin family. AhpC/Prx1 subfamily.</text>
</comment>
<keyword evidence="6" id="KW-1015">Disulfide bond</keyword>
<evidence type="ECO:0000256" key="5">
    <source>
        <dbReference type="ARBA" id="ARBA00023002"/>
    </source>
</evidence>
<dbReference type="GO" id="GO:0008379">
    <property type="term" value="F:thioredoxin peroxidase activity"/>
    <property type="evidence" value="ECO:0007669"/>
    <property type="project" value="TreeGrafter"/>
</dbReference>
<dbReference type="SUPFAM" id="SSF52833">
    <property type="entry name" value="Thioredoxin-like"/>
    <property type="match status" value="1"/>
</dbReference>
<keyword evidence="7" id="KW-0676">Redox-active center</keyword>
<reference evidence="12" key="1">
    <citation type="submission" date="2021-03" db="EMBL/GenBank/DDBJ databases">
        <authorList>
            <person name="Kim M.K."/>
        </authorList>
    </citation>
    <scope>NUCLEOTIDE SEQUENCE</scope>
    <source>
        <strain evidence="12">BT186</strain>
    </source>
</reference>
<evidence type="ECO:0000259" key="11">
    <source>
        <dbReference type="PROSITE" id="PS51352"/>
    </source>
</evidence>
<dbReference type="InterPro" id="IPR050217">
    <property type="entry name" value="Peroxiredoxin"/>
</dbReference>